<keyword evidence="2" id="KW-0732">Signal</keyword>
<name>A0A137P0H9_CONC2</name>
<dbReference type="EMBL" id="KQ964580">
    <property type="protein sequence ID" value="KXN68369.1"/>
    <property type="molecule type" value="Genomic_DNA"/>
</dbReference>
<evidence type="ECO:0000256" key="2">
    <source>
        <dbReference type="SAM" id="SignalP"/>
    </source>
</evidence>
<evidence type="ECO:0000256" key="1">
    <source>
        <dbReference type="SAM" id="MobiDB-lite"/>
    </source>
</evidence>
<reference evidence="3 4" key="1">
    <citation type="journal article" date="2015" name="Genome Biol. Evol.">
        <title>Phylogenomic analyses indicate that early fungi evolved digesting cell walls of algal ancestors of land plants.</title>
        <authorList>
            <person name="Chang Y."/>
            <person name="Wang S."/>
            <person name="Sekimoto S."/>
            <person name="Aerts A.L."/>
            <person name="Choi C."/>
            <person name="Clum A."/>
            <person name="LaButti K.M."/>
            <person name="Lindquist E.A."/>
            <person name="Yee Ngan C."/>
            <person name="Ohm R.A."/>
            <person name="Salamov A.A."/>
            <person name="Grigoriev I.V."/>
            <person name="Spatafora J.W."/>
            <person name="Berbee M.L."/>
        </authorList>
    </citation>
    <scope>NUCLEOTIDE SEQUENCE [LARGE SCALE GENOMIC DNA]</scope>
    <source>
        <strain evidence="3 4">NRRL 28638</strain>
    </source>
</reference>
<proteinExistence type="predicted"/>
<feature type="chain" id="PRO_5007294373" evidence="2">
    <location>
        <begin position="27"/>
        <end position="190"/>
    </location>
</feature>
<feature type="region of interest" description="Disordered" evidence="1">
    <location>
        <begin position="42"/>
        <end position="67"/>
    </location>
</feature>
<feature type="region of interest" description="Disordered" evidence="1">
    <location>
        <begin position="125"/>
        <end position="175"/>
    </location>
</feature>
<feature type="compositionally biased region" description="Low complexity" evidence="1">
    <location>
        <begin position="151"/>
        <end position="175"/>
    </location>
</feature>
<feature type="compositionally biased region" description="Low complexity" evidence="1">
    <location>
        <begin position="125"/>
        <end position="137"/>
    </location>
</feature>
<dbReference type="AlphaFoldDB" id="A0A137P0H9"/>
<keyword evidence="4" id="KW-1185">Reference proteome</keyword>
<dbReference type="Proteomes" id="UP000070444">
    <property type="component" value="Unassembled WGS sequence"/>
</dbReference>
<feature type="compositionally biased region" description="Low complexity" evidence="1">
    <location>
        <begin position="42"/>
        <end position="55"/>
    </location>
</feature>
<evidence type="ECO:0000313" key="4">
    <source>
        <dbReference type="Proteomes" id="UP000070444"/>
    </source>
</evidence>
<sequence length="190" mass="19981">MNFKLSAIASIFVSAVVCAPVQNAYATYTPITAPAGAATWGNTNQSQSTSTQSSQWDNENHSGYSANWGEQLTNYGAQGQSYNNTSSAQSLDSILANLYQINQGTGTDANGSLSTTLGALLATNQQNQSQGSNQSSNYDTVGNQGNVYFNQQSYDGGSSTSTQSSSSQSGNTGSSWYIPGSYPTYSWPGY</sequence>
<protein>
    <submittedName>
        <fullName evidence="3">Uncharacterized protein</fullName>
    </submittedName>
</protein>
<feature type="signal peptide" evidence="2">
    <location>
        <begin position="1"/>
        <end position="26"/>
    </location>
</feature>
<accession>A0A137P0H9</accession>
<organism evidence="3 4">
    <name type="scientific">Conidiobolus coronatus (strain ATCC 28846 / CBS 209.66 / NRRL 28638)</name>
    <name type="common">Delacroixia coronata</name>
    <dbReference type="NCBI Taxonomy" id="796925"/>
    <lineage>
        <taxon>Eukaryota</taxon>
        <taxon>Fungi</taxon>
        <taxon>Fungi incertae sedis</taxon>
        <taxon>Zoopagomycota</taxon>
        <taxon>Entomophthoromycotina</taxon>
        <taxon>Entomophthoromycetes</taxon>
        <taxon>Entomophthorales</taxon>
        <taxon>Ancylistaceae</taxon>
        <taxon>Conidiobolus</taxon>
    </lineage>
</organism>
<gene>
    <name evidence="3" type="ORF">CONCODRAFT_72297</name>
</gene>
<evidence type="ECO:0000313" key="3">
    <source>
        <dbReference type="EMBL" id="KXN68369.1"/>
    </source>
</evidence>
<feature type="compositionally biased region" description="Polar residues" evidence="1">
    <location>
        <begin position="138"/>
        <end position="150"/>
    </location>
</feature>